<dbReference type="Proteomes" id="UP000199310">
    <property type="component" value="Unassembled WGS sequence"/>
</dbReference>
<accession>A0A1I0S871</accession>
<feature type="domain" description="RagB/SusD" evidence="6">
    <location>
        <begin position="320"/>
        <end position="487"/>
    </location>
</feature>
<proteinExistence type="inferred from homology"/>
<keyword evidence="4" id="KW-0472">Membrane</keyword>
<keyword evidence="3" id="KW-0732">Signal</keyword>
<feature type="domain" description="SusD-like N-terminal" evidence="7">
    <location>
        <begin position="24"/>
        <end position="218"/>
    </location>
</feature>
<protein>
    <submittedName>
        <fullName evidence="8">Starch-binding associating with outer membrane</fullName>
    </submittedName>
</protein>
<evidence type="ECO:0000256" key="5">
    <source>
        <dbReference type="ARBA" id="ARBA00023237"/>
    </source>
</evidence>
<evidence type="ECO:0000256" key="2">
    <source>
        <dbReference type="ARBA" id="ARBA00006275"/>
    </source>
</evidence>
<dbReference type="PROSITE" id="PS51257">
    <property type="entry name" value="PROKAR_LIPOPROTEIN"/>
    <property type="match status" value="1"/>
</dbReference>
<dbReference type="STRING" id="29529.SAMN04488122_4599"/>
<keyword evidence="9" id="KW-1185">Reference proteome</keyword>
<dbReference type="OrthoDB" id="9792139at2"/>
<dbReference type="InterPro" id="IPR012944">
    <property type="entry name" value="SusD_RagB_dom"/>
</dbReference>
<evidence type="ECO:0000256" key="4">
    <source>
        <dbReference type="ARBA" id="ARBA00023136"/>
    </source>
</evidence>
<comment type="similarity">
    <text evidence="2">Belongs to the SusD family.</text>
</comment>
<name>A0A1I0S871_9BACT</name>
<dbReference type="Gene3D" id="1.25.40.390">
    <property type="match status" value="1"/>
</dbReference>
<evidence type="ECO:0000256" key="3">
    <source>
        <dbReference type="ARBA" id="ARBA00022729"/>
    </source>
</evidence>
<dbReference type="GO" id="GO:0009279">
    <property type="term" value="C:cell outer membrane"/>
    <property type="evidence" value="ECO:0007669"/>
    <property type="project" value="UniProtKB-SubCell"/>
</dbReference>
<dbReference type="Pfam" id="PF14322">
    <property type="entry name" value="SusD-like_3"/>
    <property type="match status" value="1"/>
</dbReference>
<evidence type="ECO:0000313" key="9">
    <source>
        <dbReference type="Proteomes" id="UP000199310"/>
    </source>
</evidence>
<dbReference type="InterPro" id="IPR011990">
    <property type="entry name" value="TPR-like_helical_dom_sf"/>
</dbReference>
<keyword evidence="5" id="KW-0998">Cell outer membrane</keyword>
<dbReference type="SUPFAM" id="SSF48452">
    <property type="entry name" value="TPR-like"/>
    <property type="match status" value="1"/>
</dbReference>
<dbReference type="AlphaFoldDB" id="A0A1I0S871"/>
<dbReference type="Pfam" id="PF07980">
    <property type="entry name" value="SusD_RagB"/>
    <property type="match status" value="1"/>
</dbReference>
<dbReference type="InterPro" id="IPR033985">
    <property type="entry name" value="SusD-like_N"/>
</dbReference>
<evidence type="ECO:0000256" key="1">
    <source>
        <dbReference type="ARBA" id="ARBA00004442"/>
    </source>
</evidence>
<sequence>MKKTFIAVQMLLLLGMTGCTDKLLNLKPDDTLTTGNFYKTSNDINQATLGVYNSLQQRKQNDYLIMEVPGDNLYMSGNTSVAGASDMDMLAVNQDNNIVADFWEATYVGIGRANALLQNIDNPTDYAANMKDQFTGEAKFMRALFYFDLVRLFGGVPKVTTSLSINEAKNMPRASADDIYALIISDLKDAADKLPLPAGIAKGRANKAAALGMLGKVYVYRKDWANAKICFDRVNTEFSYKLEPQFSTLWSLATEDNNEVIFTMKYIENTSGQTLSTSYTPNGGLFGIVDRGNEIALPSWSLDKLFVPGDKRKANTISDMYTPANGAAATFYPYVNKYAVKHTINSSGLDIPVLRYADVVLLYAETLYNLNDKGNALKQLNLVRERAFGDASHDYVAADIASADDFLNKLLLERQLELAYENERWMDLVRTGKFLTVMTKEERLYNNVTGVPMSVTLSPKAYMAVFPIPKRQIDLYTPGVLTQNDQY</sequence>
<evidence type="ECO:0000259" key="6">
    <source>
        <dbReference type="Pfam" id="PF07980"/>
    </source>
</evidence>
<reference evidence="9" key="1">
    <citation type="submission" date="2016-10" db="EMBL/GenBank/DDBJ databases">
        <authorList>
            <person name="Varghese N."/>
            <person name="Submissions S."/>
        </authorList>
    </citation>
    <scope>NUCLEOTIDE SEQUENCE [LARGE SCALE GENOMIC DNA]</scope>
    <source>
        <strain evidence="9">DSM 3695</strain>
    </source>
</reference>
<dbReference type="RefSeq" id="WP_089898397.1">
    <property type="nucleotide sequence ID" value="NZ_FOJG01000002.1"/>
</dbReference>
<evidence type="ECO:0000259" key="7">
    <source>
        <dbReference type="Pfam" id="PF14322"/>
    </source>
</evidence>
<organism evidence="8 9">
    <name type="scientific">Chitinophaga arvensicola</name>
    <dbReference type="NCBI Taxonomy" id="29529"/>
    <lineage>
        <taxon>Bacteria</taxon>
        <taxon>Pseudomonadati</taxon>
        <taxon>Bacteroidota</taxon>
        <taxon>Chitinophagia</taxon>
        <taxon>Chitinophagales</taxon>
        <taxon>Chitinophagaceae</taxon>
        <taxon>Chitinophaga</taxon>
    </lineage>
</organism>
<comment type="subcellular location">
    <subcellularLocation>
        <location evidence="1">Cell outer membrane</location>
    </subcellularLocation>
</comment>
<evidence type="ECO:0000313" key="8">
    <source>
        <dbReference type="EMBL" id="SEW51938.1"/>
    </source>
</evidence>
<dbReference type="CDD" id="cd08977">
    <property type="entry name" value="SusD"/>
    <property type="match status" value="1"/>
</dbReference>
<dbReference type="EMBL" id="FOJG01000002">
    <property type="protein sequence ID" value="SEW51938.1"/>
    <property type="molecule type" value="Genomic_DNA"/>
</dbReference>
<gene>
    <name evidence="8" type="ORF">SAMN04488122_4599</name>
</gene>